<dbReference type="EMBL" id="HBUF01656802">
    <property type="protein sequence ID" value="CAG6787922.1"/>
    <property type="molecule type" value="Transcribed_RNA"/>
</dbReference>
<dbReference type="AlphaFoldDB" id="A0A8D9BRV0"/>
<name>A0A8D9BRV0_9HEMI</name>
<protein>
    <submittedName>
        <fullName evidence="1">Uncharacterized protein</fullName>
    </submittedName>
</protein>
<proteinExistence type="predicted"/>
<reference evidence="1" key="1">
    <citation type="submission" date="2021-05" db="EMBL/GenBank/DDBJ databases">
        <authorList>
            <person name="Alioto T."/>
            <person name="Alioto T."/>
            <person name="Gomez Garrido J."/>
        </authorList>
    </citation>
    <scope>NUCLEOTIDE SEQUENCE</scope>
</reference>
<dbReference type="EMBL" id="HBUF01656801">
    <property type="protein sequence ID" value="CAG6787921.1"/>
    <property type="molecule type" value="Transcribed_RNA"/>
</dbReference>
<sequence length="102" mass="12157">MRRQIVIISLNGQYREPYRIFRSPIFIFSFVRKKKNFFGFFLHIVASICAHLDLEVLSLVWLTQQQRTPKSNQSNKIQISFGDWLALMKWVQIKFSIFFVGV</sequence>
<accession>A0A8D9BRV0</accession>
<organism evidence="1">
    <name type="scientific">Cacopsylla melanoneura</name>
    <dbReference type="NCBI Taxonomy" id="428564"/>
    <lineage>
        <taxon>Eukaryota</taxon>
        <taxon>Metazoa</taxon>
        <taxon>Ecdysozoa</taxon>
        <taxon>Arthropoda</taxon>
        <taxon>Hexapoda</taxon>
        <taxon>Insecta</taxon>
        <taxon>Pterygota</taxon>
        <taxon>Neoptera</taxon>
        <taxon>Paraneoptera</taxon>
        <taxon>Hemiptera</taxon>
        <taxon>Sternorrhyncha</taxon>
        <taxon>Psylloidea</taxon>
        <taxon>Psyllidae</taxon>
        <taxon>Psyllinae</taxon>
        <taxon>Cacopsylla</taxon>
    </lineage>
</organism>
<evidence type="ECO:0000313" key="1">
    <source>
        <dbReference type="EMBL" id="CAG6787922.1"/>
    </source>
</evidence>